<evidence type="ECO:0000313" key="2">
    <source>
        <dbReference type="EnsemblMetazoa" id="AATE010904-PA.1"/>
    </source>
</evidence>
<dbReference type="SUPFAM" id="SSF57850">
    <property type="entry name" value="RING/U-box"/>
    <property type="match status" value="2"/>
</dbReference>
<dbReference type="InterPro" id="IPR001841">
    <property type="entry name" value="Znf_RING"/>
</dbReference>
<dbReference type="GO" id="GO:0097039">
    <property type="term" value="P:protein linear polyubiquitination"/>
    <property type="evidence" value="ECO:0007669"/>
    <property type="project" value="TreeGrafter"/>
</dbReference>
<feature type="compositionally biased region" description="Low complexity" evidence="1">
    <location>
        <begin position="79"/>
        <end position="95"/>
    </location>
</feature>
<dbReference type="GO" id="GO:0061630">
    <property type="term" value="F:ubiquitin protein ligase activity"/>
    <property type="evidence" value="ECO:0007669"/>
    <property type="project" value="TreeGrafter"/>
</dbReference>
<evidence type="ECO:0000256" key="1">
    <source>
        <dbReference type="SAM" id="MobiDB-lite"/>
    </source>
</evidence>
<dbReference type="InterPro" id="IPR002867">
    <property type="entry name" value="IBR_dom"/>
</dbReference>
<dbReference type="InterPro" id="IPR044066">
    <property type="entry name" value="TRIAD_supradom"/>
</dbReference>
<sequence>MHPPSDHIPDTINDRPESSSSSEEPSSSFVEVQPSQVIVHTPHPVSPEVPPRTRNIHQKPDDEDPPSPCTKKDTEKKSIPISTTTPTIVTSTTTSRSEPDSSGSHTCEKVMEEKDCETRDDQQATDDENGSCMTTIAIDPAGSDPSEDTECQSADEAKDFKKECQLCHEVFPINEIVSMLKCTHTCCLECAKEYFTQQVTNHTVTSCNCPFCKEPDLNGPNVTEDDVLEYFSNLDILLRSIVDETVHDLFQRKIRDRTLTQDPNFKWCVHCSSGFFALPEQCELTCPDCGSSTCASCRKPVRERNRNQNQSK</sequence>
<dbReference type="GO" id="GO:0070530">
    <property type="term" value="F:K63-linked polyubiquitin modification-dependent protein binding"/>
    <property type="evidence" value="ECO:0007669"/>
    <property type="project" value="TreeGrafter"/>
</dbReference>
<dbReference type="EnsemblMetazoa" id="AATE010904-RA">
    <property type="protein sequence ID" value="AATE010904-PA.1"/>
    <property type="gene ID" value="AATE010904"/>
</dbReference>
<dbReference type="Gene3D" id="3.30.40.10">
    <property type="entry name" value="Zinc/RING finger domain, C3HC4 (zinc finger)"/>
    <property type="match status" value="1"/>
</dbReference>
<dbReference type="Pfam" id="PF01485">
    <property type="entry name" value="IBR"/>
    <property type="match status" value="1"/>
</dbReference>
<dbReference type="PANTHER" id="PTHR16004:SF2">
    <property type="entry name" value="E3 UBIQUITIN-PROTEIN LIGASE LUBEL"/>
    <property type="match status" value="1"/>
</dbReference>
<dbReference type="GO" id="GO:1990450">
    <property type="term" value="F:linear polyubiquitin binding"/>
    <property type="evidence" value="ECO:0007669"/>
    <property type="project" value="TreeGrafter"/>
</dbReference>
<dbReference type="InterPro" id="IPR013083">
    <property type="entry name" value="Znf_RING/FYVE/PHD"/>
</dbReference>
<dbReference type="PROSITE" id="PS51873">
    <property type="entry name" value="TRIAD"/>
    <property type="match status" value="1"/>
</dbReference>
<dbReference type="InterPro" id="IPR026254">
    <property type="entry name" value="RNF31-like"/>
</dbReference>
<dbReference type="PROSITE" id="PS50089">
    <property type="entry name" value="ZF_RING_2"/>
    <property type="match status" value="1"/>
</dbReference>
<name>A0A182J3Z7_ANOAO</name>
<dbReference type="PANTHER" id="PTHR16004">
    <property type="entry name" value="RING FINGER PROTEIN 31-RELATED"/>
    <property type="match status" value="1"/>
</dbReference>
<organism evidence="2">
    <name type="scientific">Anopheles atroparvus</name>
    <name type="common">European mosquito</name>
    <dbReference type="NCBI Taxonomy" id="41427"/>
    <lineage>
        <taxon>Eukaryota</taxon>
        <taxon>Metazoa</taxon>
        <taxon>Ecdysozoa</taxon>
        <taxon>Arthropoda</taxon>
        <taxon>Hexapoda</taxon>
        <taxon>Insecta</taxon>
        <taxon>Pterygota</taxon>
        <taxon>Neoptera</taxon>
        <taxon>Endopterygota</taxon>
        <taxon>Diptera</taxon>
        <taxon>Nematocera</taxon>
        <taxon>Culicoidea</taxon>
        <taxon>Culicidae</taxon>
        <taxon>Anophelinae</taxon>
        <taxon>Anopheles</taxon>
    </lineage>
</organism>
<dbReference type="GO" id="GO:0071797">
    <property type="term" value="C:LUBAC complex"/>
    <property type="evidence" value="ECO:0007669"/>
    <property type="project" value="InterPro"/>
</dbReference>
<reference evidence="2" key="1">
    <citation type="submission" date="2022-08" db="UniProtKB">
        <authorList>
            <consortium name="EnsemblMetazoa"/>
        </authorList>
    </citation>
    <scope>IDENTIFICATION</scope>
    <source>
        <strain evidence="2">EBRO</strain>
    </source>
</reference>
<feature type="compositionally biased region" description="Basic and acidic residues" evidence="1">
    <location>
        <begin position="1"/>
        <end position="17"/>
    </location>
</feature>
<dbReference type="GO" id="GO:0008270">
    <property type="term" value="F:zinc ion binding"/>
    <property type="evidence" value="ECO:0007669"/>
    <property type="project" value="InterPro"/>
</dbReference>
<accession>A0A182J3Z7</accession>
<proteinExistence type="predicted"/>
<dbReference type="STRING" id="41427.A0A182J3Z7"/>
<protein>
    <submittedName>
        <fullName evidence="2">Uncharacterized protein</fullName>
    </submittedName>
</protein>
<feature type="compositionally biased region" description="Basic and acidic residues" evidence="1">
    <location>
        <begin position="106"/>
        <end position="122"/>
    </location>
</feature>
<dbReference type="GO" id="GO:0036435">
    <property type="term" value="F:K48-linked polyubiquitin modification-dependent protein binding"/>
    <property type="evidence" value="ECO:0007669"/>
    <property type="project" value="TreeGrafter"/>
</dbReference>
<dbReference type="AlphaFoldDB" id="A0A182J3Z7"/>
<feature type="region of interest" description="Disordered" evidence="1">
    <location>
        <begin position="1"/>
        <end position="133"/>
    </location>
</feature>
<dbReference type="VEuPathDB" id="VectorBase:AATE010904"/>
<feature type="compositionally biased region" description="Low complexity" evidence="1">
    <location>
        <begin position="18"/>
        <end position="37"/>
    </location>
</feature>